<keyword evidence="1" id="KW-0732">Signal</keyword>
<organism evidence="2 3">
    <name type="scientific">Frigoriflavimonas asaccharolytica</name>
    <dbReference type="NCBI Taxonomy" id="2735899"/>
    <lineage>
        <taxon>Bacteria</taxon>
        <taxon>Pseudomonadati</taxon>
        <taxon>Bacteroidota</taxon>
        <taxon>Flavobacteriia</taxon>
        <taxon>Flavobacteriales</taxon>
        <taxon>Weeksellaceae</taxon>
        <taxon>Frigoriflavimonas</taxon>
    </lineage>
</organism>
<dbReference type="SUPFAM" id="SSF48452">
    <property type="entry name" value="TPR-like"/>
    <property type="match status" value="1"/>
</dbReference>
<dbReference type="InterPro" id="IPR011990">
    <property type="entry name" value="TPR-like_helical_dom_sf"/>
</dbReference>
<feature type="chain" id="PRO_5035271735" description="DUF2911 domain-containing protein" evidence="1">
    <location>
        <begin position="20"/>
        <end position="288"/>
    </location>
</feature>
<sequence length="288" mass="32175">MKNIITTLLLATTISFANAQVKTPAPSPSSTVKQSIGLSDVTVEYSRPSANDRKIFGSLVPMDQIWRTGANGSTDITFGSDATFNGVKVAAGKYALYTIPSTPEWEIILYKDTEQWGAPKELKEDMVAVRTKVRPERGGTNFQTFNIGFEDLKTDKANLTLTWETTTVKVPIFMDSRKQVLESIKTTLAKKDAKGSDYHQAASYYFQEKIDMKKALNYSEKASKLEPDTFYMLKLQSEIEAASGKNKRAIETAKKSLELAKKANNDDYVKINTDNIDKWSNTKYKATN</sequence>
<evidence type="ECO:0000313" key="2">
    <source>
        <dbReference type="EMBL" id="NRS91796.1"/>
    </source>
</evidence>
<accession>A0A8J8G5U4</accession>
<dbReference type="Pfam" id="PF11138">
    <property type="entry name" value="DUF2911"/>
    <property type="match status" value="1"/>
</dbReference>
<feature type="signal peptide" evidence="1">
    <location>
        <begin position="1"/>
        <end position="19"/>
    </location>
</feature>
<keyword evidence="3" id="KW-1185">Reference proteome</keyword>
<proteinExistence type="predicted"/>
<dbReference type="AlphaFoldDB" id="A0A8J8G5U4"/>
<evidence type="ECO:0000313" key="3">
    <source>
        <dbReference type="Proteomes" id="UP000610746"/>
    </source>
</evidence>
<protein>
    <recommendedName>
        <fullName evidence="4">DUF2911 domain-containing protein</fullName>
    </recommendedName>
</protein>
<evidence type="ECO:0008006" key="4">
    <source>
        <dbReference type="Google" id="ProtNLM"/>
    </source>
</evidence>
<dbReference type="RefSeq" id="WP_173778413.1">
    <property type="nucleotide sequence ID" value="NZ_JABSNO010000004.1"/>
</dbReference>
<dbReference type="EMBL" id="JABSNO010000004">
    <property type="protein sequence ID" value="NRS91796.1"/>
    <property type="molecule type" value="Genomic_DNA"/>
</dbReference>
<dbReference type="Proteomes" id="UP000610746">
    <property type="component" value="Unassembled WGS sequence"/>
</dbReference>
<dbReference type="InterPro" id="IPR021314">
    <property type="entry name" value="DUF2911"/>
</dbReference>
<gene>
    <name evidence="2" type="ORF">HNQ03_000863</name>
</gene>
<reference evidence="2" key="1">
    <citation type="submission" date="2020-05" db="EMBL/GenBank/DDBJ databases">
        <title>Genomic Encyclopedia of Type Strains, Phase IV (KMG-V): Genome sequencing to study the core and pangenomes of soil and plant-associated prokaryotes.</title>
        <authorList>
            <person name="Whitman W."/>
        </authorList>
    </citation>
    <scope>NUCLEOTIDE SEQUENCE</scope>
    <source>
        <strain evidence="2">16F</strain>
    </source>
</reference>
<comment type="caution">
    <text evidence="2">The sequence shown here is derived from an EMBL/GenBank/DDBJ whole genome shotgun (WGS) entry which is preliminary data.</text>
</comment>
<evidence type="ECO:0000256" key="1">
    <source>
        <dbReference type="SAM" id="SignalP"/>
    </source>
</evidence>
<name>A0A8J8G5U4_9FLAO</name>